<keyword evidence="9" id="KW-1185">Reference proteome</keyword>
<keyword evidence="1 7" id="KW-0812">Transmembrane</keyword>
<proteinExistence type="predicted"/>
<evidence type="ECO:0000256" key="4">
    <source>
        <dbReference type="ARBA" id="ARBA00023136"/>
    </source>
</evidence>
<feature type="region of interest" description="Disordered" evidence="6">
    <location>
        <begin position="89"/>
        <end position="113"/>
    </location>
</feature>
<keyword evidence="5" id="KW-0968">Cytoplasmic vesicle</keyword>
<accession>A0A182T0S0</accession>
<dbReference type="AlphaFoldDB" id="A0A182T0S0"/>
<dbReference type="VEuPathDB" id="VectorBase:AMAM017296"/>
<organism evidence="8 9">
    <name type="scientific">Anopheles maculatus</name>
    <dbReference type="NCBI Taxonomy" id="74869"/>
    <lineage>
        <taxon>Eukaryota</taxon>
        <taxon>Metazoa</taxon>
        <taxon>Ecdysozoa</taxon>
        <taxon>Arthropoda</taxon>
        <taxon>Hexapoda</taxon>
        <taxon>Insecta</taxon>
        <taxon>Pterygota</taxon>
        <taxon>Neoptera</taxon>
        <taxon>Endopterygota</taxon>
        <taxon>Diptera</taxon>
        <taxon>Nematocera</taxon>
        <taxon>Culicoidea</taxon>
        <taxon>Culicidae</taxon>
        <taxon>Anophelinae</taxon>
        <taxon>Anopheles</taxon>
        <taxon>Anopheles maculatus group</taxon>
    </lineage>
</organism>
<sequence length="113" mass="12753">MDNNDSSTHQDYLDNPANQRQASSALGWLLLYSTAMFTLPFAAFYSTRYCLTHYLHIDGFPNTCGSVVAAVLVVNMIILLYALRGYEDAKEDDNTPPEEEREHDGKDESKKSK</sequence>
<evidence type="ECO:0000256" key="1">
    <source>
        <dbReference type="ARBA" id="ARBA00022692"/>
    </source>
</evidence>
<dbReference type="GO" id="GO:0070072">
    <property type="term" value="P:vacuolar proton-transporting V-type ATPase complex assembly"/>
    <property type="evidence" value="ECO:0007669"/>
    <property type="project" value="InterPro"/>
</dbReference>
<evidence type="ECO:0000256" key="7">
    <source>
        <dbReference type="SAM" id="Phobius"/>
    </source>
</evidence>
<evidence type="ECO:0000256" key="2">
    <source>
        <dbReference type="ARBA" id="ARBA00022824"/>
    </source>
</evidence>
<evidence type="ECO:0008006" key="10">
    <source>
        <dbReference type="Google" id="ProtNLM"/>
    </source>
</evidence>
<dbReference type="GO" id="GO:0031410">
    <property type="term" value="C:cytoplasmic vesicle"/>
    <property type="evidence" value="ECO:0007669"/>
    <property type="project" value="UniProtKB-KW"/>
</dbReference>
<dbReference type="EnsemblMetazoa" id="AMAM017296-RA">
    <property type="protein sequence ID" value="AMAM017296-PA"/>
    <property type="gene ID" value="AMAM017296"/>
</dbReference>
<evidence type="ECO:0000256" key="3">
    <source>
        <dbReference type="ARBA" id="ARBA00022989"/>
    </source>
</evidence>
<feature type="transmembrane region" description="Helical" evidence="7">
    <location>
        <begin position="65"/>
        <end position="83"/>
    </location>
</feature>
<protein>
    <recommendedName>
        <fullName evidence="10">Vacuolar ATPase assembly integral membrane protein VMA21 homolog</fullName>
    </recommendedName>
</protein>
<keyword evidence="2" id="KW-0256">Endoplasmic reticulum</keyword>
<evidence type="ECO:0000313" key="9">
    <source>
        <dbReference type="Proteomes" id="UP000075901"/>
    </source>
</evidence>
<dbReference type="Pfam" id="PF09446">
    <property type="entry name" value="VMA21"/>
    <property type="match status" value="1"/>
</dbReference>
<keyword evidence="3 7" id="KW-1133">Transmembrane helix</keyword>
<feature type="compositionally biased region" description="Basic and acidic residues" evidence="6">
    <location>
        <begin position="98"/>
        <end position="113"/>
    </location>
</feature>
<dbReference type="InterPro" id="IPR019013">
    <property type="entry name" value="Vma21"/>
</dbReference>
<evidence type="ECO:0000256" key="5">
    <source>
        <dbReference type="ARBA" id="ARBA00023329"/>
    </source>
</evidence>
<dbReference type="Proteomes" id="UP000075901">
    <property type="component" value="Unassembled WGS sequence"/>
</dbReference>
<evidence type="ECO:0000256" key="6">
    <source>
        <dbReference type="SAM" id="MobiDB-lite"/>
    </source>
</evidence>
<reference evidence="9" key="1">
    <citation type="submission" date="2013-09" db="EMBL/GenBank/DDBJ databases">
        <title>The Genome Sequence of Anopheles maculatus species B.</title>
        <authorList>
            <consortium name="The Broad Institute Genomics Platform"/>
            <person name="Neafsey D.E."/>
            <person name="Besansky N."/>
            <person name="Howell P."/>
            <person name="Walton C."/>
            <person name="Young S.K."/>
            <person name="Zeng Q."/>
            <person name="Gargeya S."/>
            <person name="Fitzgerald M."/>
            <person name="Haas B."/>
            <person name="Abouelleil A."/>
            <person name="Allen A.W."/>
            <person name="Alvarado L."/>
            <person name="Arachchi H.M."/>
            <person name="Berlin A.M."/>
            <person name="Chapman S.B."/>
            <person name="Gainer-Dewar J."/>
            <person name="Goldberg J."/>
            <person name="Griggs A."/>
            <person name="Gujja S."/>
            <person name="Hansen M."/>
            <person name="Howarth C."/>
            <person name="Imamovic A."/>
            <person name="Ireland A."/>
            <person name="Larimer J."/>
            <person name="McCowan C."/>
            <person name="Murphy C."/>
            <person name="Pearson M."/>
            <person name="Poon T.W."/>
            <person name="Priest M."/>
            <person name="Roberts A."/>
            <person name="Saif S."/>
            <person name="Shea T."/>
            <person name="Sisk P."/>
            <person name="Sykes S."/>
            <person name="Wortman J."/>
            <person name="Nusbaum C."/>
            <person name="Birren B."/>
        </authorList>
    </citation>
    <scope>NUCLEOTIDE SEQUENCE [LARGE SCALE GENOMIC DNA]</scope>
    <source>
        <strain evidence="9">maculatus3</strain>
    </source>
</reference>
<evidence type="ECO:0000313" key="8">
    <source>
        <dbReference type="EnsemblMetazoa" id="AMAM017296-PA"/>
    </source>
</evidence>
<feature type="transmembrane region" description="Helical" evidence="7">
    <location>
        <begin position="25"/>
        <end position="45"/>
    </location>
</feature>
<name>A0A182T0S0_9DIPT</name>
<keyword evidence="4 7" id="KW-0472">Membrane</keyword>
<reference evidence="8" key="2">
    <citation type="submission" date="2020-05" db="UniProtKB">
        <authorList>
            <consortium name="EnsemblMetazoa"/>
        </authorList>
    </citation>
    <scope>IDENTIFICATION</scope>
    <source>
        <strain evidence="8">maculatus3</strain>
    </source>
</reference>